<proteinExistence type="predicted"/>
<dbReference type="NCBIfam" id="NF041344">
    <property type="entry name" value="XopF"/>
    <property type="match status" value="1"/>
</dbReference>
<feature type="compositionally biased region" description="Basic residues" evidence="1">
    <location>
        <begin position="46"/>
        <end position="55"/>
    </location>
</feature>
<keyword evidence="4" id="KW-1185">Reference proteome</keyword>
<dbReference type="eggNOG" id="ENOG5033S0E">
    <property type="taxonomic scope" value="Bacteria"/>
</dbReference>
<reference evidence="2 4" key="2">
    <citation type="submission" date="2017-05" db="EMBL/GenBank/DDBJ databases">
        <authorList>
            <person name="Blom J."/>
        </authorList>
    </citation>
    <scope>NUCLEOTIDE SEQUENCE [LARGE SCALE GENOMIC DNA]</scope>
    <source>
        <strain evidence="2">PD885</strain>
    </source>
</reference>
<reference evidence="3 5" key="1">
    <citation type="submission" date="2017-05" db="EMBL/GenBank/DDBJ databases">
        <authorList>
            <person name="Song R."/>
            <person name="Chenine A.L."/>
            <person name="Ruprecht R.M."/>
        </authorList>
    </citation>
    <scope>NUCLEOTIDE SEQUENCE [LARGE SCALE GENOMIC DNA]</scope>
    <source>
        <strain evidence="3">PD5205</strain>
    </source>
</reference>
<evidence type="ECO:0000313" key="3">
    <source>
        <dbReference type="EMBL" id="SMR02024.1"/>
    </source>
</evidence>
<dbReference type="EMBL" id="LT853885">
    <property type="protein sequence ID" value="SMR02024.1"/>
    <property type="molecule type" value="Genomic_DNA"/>
</dbReference>
<feature type="compositionally biased region" description="Polar residues" evidence="1">
    <location>
        <begin position="1"/>
        <end position="42"/>
    </location>
</feature>
<feature type="region of interest" description="Disordered" evidence="1">
    <location>
        <begin position="1"/>
        <end position="66"/>
    </location>
</feature>
<evidence type="ECO:0000313" key="2">
    <source>
        <dbReference type="EMBL" id="SMR00527.1"/>
    </source>
</evidence>
<sequence length="710" mass="77280">MKSPAQIGSSWRTPQQCVPQGDSEQTNQGEVMEETSTSTQSELLKGLRHPSRRMSFKNSDASKLASEGTLSFTESGRSSDASGFSFQYVPSRSEFLPASDASELMFETGSRNFGSFGASEASELSFRSAHTDFMPPDLQMSITPDMSEPQVSEPLANSSAQALETLKNTLRSHLRGIRFEEESTTQRDLENQYLQWADARLQERVAAFGPDAGYQIGGDMAAIGAKATLPIAYECLRKLMIVTTRQPLGVFTGTTYDKHRIPGSEPVSMAAVAALGSSAGSYVCDTFLVPAMDRRARVANLPRFKAIDPKVLVPDPPPVALEISTHGKKRFSVRGGRDLATAQEKADVYESRKRISEWQAVLEERSVRTFLFKPGVNAVVNGARRIPSGPAHTPIGQTAMAALAIGSWGIAHQAILETGKALACTGQASVPDLVGGHQRLNTFLLSLPDTARPPTQWSDAIHFPRYLLETGKEGMALAKHAWNTAGAVTDAVNDVLFRHVSANMLATFASTSVGRFIASLWRGGRYTAPPNEAVNAPAVLFGQGAATATNDMVWNAVKSKNGSYTANATRLDQARAVEAARHDLTITETTRALVDSIRSVYEALDPARAMEEGSPSRQRLQPSHLQALFRVLEQLNLEIDMQDVPLEKVDAAYNLWREEKDFFNSCIPSKNSSESIADAAAVTTLVDQLGTLQQAISQRQQLKRWEQGRS</sequence>
<evidence type="ECO:0000313" key="5">
    <source>
        <dbReference type="Proteomes" id="UP000195953"/>
    </source>
</evidence>
<dbReference type="AlphaFoldDB" id="A0A1Y6HET7"/>
<evidence type="ECO:0000256" key="1">
    <source>
        <dbReference type="SAM" id="MobiDB-lite"/>
    </source>
</evidence>
<organism evidence="3 5">
    <name type="scientific">Xanthomonas fragariae</name>
    <dbReference type="NCBI Taxonomy" id="48664"/>
    <lineage>
        <taxon>Bacteria</taxon>
        <taxon>Pseudomonadati</taxon>
        <taxon>Pseudomonadota</taxon>
        <taxon>Gammaproteobacteria</taxon>
        <taxon>Lysobacterales</taxon>
        <taxon>Lysobacteraceae</taxon>
        <taxon>Xanthomonas</taxon>
    </lineage>
</organism>
<dbReference type="EMBL" id="LT853882">
    <property type="protein sequence ID" value="SMR00527.1"/>
    <property type="molecule type" value="Genomic_DNA"/>
</dbReference>
<dbReference type="Proteomes" id="UP000195953">
    <property type="component" value="Chromosome 1"/>
</dbReference>
<evidence type="ECO:0000313" key="4">
    <source>
        <dbReference type="Proteomes" id="UP000195877"/>
    </source>
</evidence>
<gene>
    <name evidence="3" type="primary">xopF1_1</name>
    <name evidence="3" type="ORF">PD5205_00704</name>
    <name evidence="2" type="ORF">PD885_03306</name>
</gene>
<dbReference type="NCBIfam" id="NF041345">
    <property type="entry name" value="XopF1"/>
    <property type="match status" value="1"/>
</dbReference>
<protein>
    <submittedName>
        <fullName evidence="3">Type III effector protein XopF1</fullName>
    </submittedName>
</protein>
<name>A0A1Y6HET7_9XANT</name>
<accession>A0A1Y6HET7</accession>
<dbReference type="Proteomes" id="UP000195877">
    <property type="component" value="Chromosome 1"/>
</dbReference>